<evidence type="ECO:0000313" key="11">
    <source>
        <dbReference type="EMBL" id="MES1918248.1"/>
    </source>
</evidence>
<proteinExistence type="inferred from homology"/>
<comment type="similarity">
    <text evidence="3">Belongs to the COPE family.</text>
</comment>
<keyword evidence="4" id="KW-0813">Transport</keyword>
<evidence type="ECO:0000256" key="10">
    <source>
        <dbReference type="ARBA" id="ARBA00023329"/>
    </source>
</evidence>
<gene>
    <name evidence="11" type="ORF">MHBO_000246</name>
</gene>
<evidence type="ECO:0000256" key="8">
    <source>
        <dbReference type="ARBA" id="ARBA00023034"/>
    </source>
</evidence>
<dbReference type="InterPro" id="IPR011990">
    <property type="entry name" value="TPR-like_helical_dom_sf"/>
</dbReference>
<evidence type="ECO:0000256" key="6">
    <source>
        <dbReference type="ARBA" id="ARBA00022892"/>
    </source>
</evidence>
<dbReference type="Proteomes" id="UP001439008">
    <property type="component" value="Unassembled WGS sequence"/>
</dbReference>
<evidence type="ECO:0000256" key="9">
    <source>
        <dbReference type="ARBA" id="ARBA00023136"/>
    </source>
</evidence>
<evidence type="ECO:0000256" key="5">
    <source>
        <dbReference type="ARBA" id="ARBA00022490"/>
    </source>
</evidence>
<dbReference type="InterPro" id="IPR006822">
    <property type="entry name" value="Coatomer_esu"/>
</dbReference>
<keyword evidence="12" id="KW-1185">Reference proteome</keyword>
<dbReference type="SUPFAM" id="SSF48452">
    <property type="entry name" value="TPR-like"/>
    <property type="match status" value="1"/>
</dbReference>
<keyword evidence="6" id="KW-0931">ER-Golgi transport</keyword>
<reference evidence="11 12" key="1">
    <citation type="journal article" date="2024" name="BMC Biol.">
        <title>Comparative genomics of Ascetosporea gives new insight into the evolutionary basis for animal parasitism in Rhizaria.</title>
        <authorList>
            <person name="Hiltunen Thoren M."/>
            <person name="Onut-Brannstrom I."/>
            <person name="Alfjorden A."/>
            <person name="Peckova H."/>
            <person name="Swords F."/>
            <person name="Hooper C."/>
            <person name="Holzer A.S."/>
            <person name="Bass D."/>
            <person name="Burki F."/>
        </authorList>
    </citation>
    <scope>NUCLEOTIDE SEQUENCE [LARGE SCALE GENOMIC DNA]</scope>
    <source>
        <strain evidence="11">20-A016</strain>
    </source>
</reference>
<dbReference type="PANTHER" id="PTHR10805">
    <property type="entry name" value="COATOMER SUBUNIT EPSILON"/>
    <property type="match status" value="1"/>
</dbReference>
<evidence type="ECO:0000256" key="4">
    <source>
        <dbReference type="ARBA" id="ARBA00022448"/>
    </source>
</evidence>
<evidence type="ECO:0000256" key="2">
    <source>
        <dbReference type="ARBA" id="ARBA00004347"/>
    </source>
</evidence>
<keyword evidence="9" id="KW-0472">Membrane</keyword>
<keyword evidence="7" id="KW-0653">Protein transport</keyword>
<organism evidence="11 12">
    <name type="scientific">Bonamia ostreae</name>
    <dbReference type="NCBI Taxonomy" id="126728"/>
    <lineage>
        <taxon>Eukaryota</taxon>
        <taxon>Sar</taxon>
        <taxon>Rhizaria</taxon>
        <taxon>Endomyxa</taxon>
        <taxon>Ascetosporea</taxon>
        <taxon>Haplosporida</taxon>
        <taxon>Bonamia</taxon>
    </lineage>
</organism>
<dbReference type="Pfam" id="PF04733">
    <property type="entry name" value="Coatomer_E"/>
    <property type="match status" value="1"/>
</dbReference>
<comment type="caution">
    <text evidence="11">The sequence shown here is derived from an EMBL/GenBank/DDBJ whole genome shotgun (WGS) entry which is preliminary data.</text>
</comment>
<comment type="subcellular location">
    <subcellularLocation>
        <location evidence="2">Cytoplasmic vesicle</location>
        <location evidence="2">COPI-coated vesicle membrane</location>
        <topology evidence="2">Peripheral membrane protein</topology>
        <orientation evidence="2">Cytoplasmic side</orientation>
    </subcellularLocation>
    <subcellularLocation>
        <location evidence="1">Golgi apparatus membrane</location>
        <topology evidence="1">Peripheral membrane protein</topology>
        <orientation evidence="1">Cytoplasmic side</orientation>
    </subcellularLocation>
</comment>
<evidence type="ECO:0008006" key="13">
    <source>
        <dbReference type="Google" id="ProtNLM"/>
    </source>
</evidence>
<sequence length="267" mass="30563">MANNDGLFLLRSAFYTWNSQLVEKEFSGLERDNEDSDLAKVFYYLGTGRNEVFKESEQLRKLAKAYETRKNIKCDRVDYKNVPVCLLMAYSCFNSEDYDSVVKFAEEMENLDFYILAAQMYIKFGKTNFAEIVLEKMKAINPEDVSTVIVAAWISIVTADTQMLKESCQNMQDIIESVDNSSYILHLEAICNALLDSGSETSEYIDEAYELLGESCNRKMIEGVLTYNHHALAVSSGQKNRENLKSSQCFEEEKKMLVAKFEKLAKN</sequence>
<keyword evidence="8" id="KW-0333">Golgi apparatus</keyword>
<keyword evidence="5" id="KW-0963">Cytoplasm</keyword>
<keyword evidence="10" id="KW-0968">Cytoplasmic vesicle</keyword>
<dbReference type="PANTHER" id="PTHR10805:SF0">
    <property type="entry name" value="COATOMER SUBUNIT EPSILON"/>
    <property type="match status" value="1"/>
</dbReference>
<evidence type="ECO:0000256" key="7">
    <source>
        <dbReference type="ARBA" id="ARBA00022927"/>
    </source>
</evidence>
<name>A0ABV2AFU4_9EUKA</name>
<dbReference type="EMBL" id="JBDODL010000032">
    <property type="protein sequence ID" value="MES1918248.1"/>
    <property type="molecule type" value="Genomic_DNA"/>
</dbReference>
<evidence type="ECO:0000256" key="3">
    <source>
        <dbReference type="ARBA" id="ARBA00008827"/>
    </source>
</evidence>
<protein>
    <recommendedName>
        <fullName evidence="13">Coatomer subunit epsilon</fullName>
    </recommendedName>
</protein>
<dbReference type="Gene3D" id="1.25.40.10">
    <property type="entry name" value="Tetratricopeptide repeat domain"/>
    <property type="match status" value="1"/>
</dbReference>
<evidence type="ECO:0000256" key="1">
    <source>
        <dbReference type="ARBA" id="ARBA00004255"/>
    </source>
</evidence>
<accession>A0ABV2AFU4</accession>
<evidence type="ECO:0000313" key="12">
    <source>
        <dbReference type="Proteomes" id="UP001439008"/>
    </source>
</evidence>